<reference evidence="1 2" key="1">
    <citation type="submission" date="2017-10" db="EMBL/GenBank/DDBJ databases">
        <title>The draft genome sequence of Lewinella marina KCTC 32374.</title>
        <authorList>
            <person name="Wang K."/>
        </authorList>
    </citation>
    <scope>NUCLEOTIDE SEQUENCE [LARGE SCALE GENOMIC DNA]</scope>
    <source>
        <strain evidence="1 2">MKG-38</strain>
    </source>
</reference>
<organism evidence="1 2">
    <name type="scientific">Neolewinella marina</name>
    <dbReference type="NCBI Taxonomy" id="438751"/>
    <lineage>
        <taxon>Bacteria</taxon>
        <taxon>Pseudomonadati</taxon>
        <taxon>Bacteroidota</taxon>
        <taxon>Saprospiria</taxon>
        <taxon>Saprospirales</taxon>
        <taxon>Lewinellaceae</taxon>
        <taxon>Neolewinella</taxon>
    </lineage>
</organism>
<dbReference type="InterPro" id="IPR053860">
    <property type="entry name" value="DUF6932"/>
</dbReference>
<proteinExistence type="predicted"/>
<dbReference type="AlphaFoldDB" id="A0A2G0CKI5"/>
<dbReference type="OrthoDB" id="2617999at2"/>
<dbReference type="Proteomes" id="UP000226437">
    <property type="component" value="Unassembled WGS sequence"/>
</dbReference>
<name>A0A2G0CKI5_9BACT</name>
<gene>
    <name evidence="1" type="ORF">CGL56_05525</name>
</gene>
<dbReference type="Pfam" id="PF22014">
    <property type="entry name" value="DUF6932"/>
    <property type="match status" value="1"/>
</dbReference>
<dbReference type="EMBL" id="PDLO01000001">
    <property type="protein sequence ID" value="PHL00490.1"/>
    <property type="molecule type" value="Genomic_DNA"/>
</dbReference>
<accession>A0A2G0CKI5</accession>
<evidence type="ECO:0000313" key="1">
    <source>
        <dbReference type="EMBL" id="PHL00490.1"/>
    </source>
</evidence>
<evidence type="ECO:0008006" key="3">
    <source>
        <dbReference type="Google" id="ProtNLM"/>
    </source>
</evidence>
<protein>
    <recommendedName>
        <fullName evidence="3">Polymerase nucleotidyl transferase domain-containing protein</fullName>
    </recommendedName>
</protein>
<keyword evidence="2" id="KW-1185">Reference proteome</keyword>
<sequence length="164" mass="19079">MNFDQRGLLIPPEKISFEQSQFAQIFVRDFPESSTRGSLFQAYQDYSGWFTQKITGSFVQWIGGSFTTAKRSPQDIDLVTLCAQEDLIKHDEILASETEKGNWKSRGVDAYVVGVRAYDAPDYPLYRSDFVYWIHQFSTTRRDRRGRKHARGFVEITFNGYSYE</sequence>
<evidence type="ECO:0000313" key="2">
    <source>
        <dbReference type="Proteomes" id="UP000226437"/>
    </source>
</evidence>
<comment type="caution">
    <text evidence="1">The sequence shown here is derived from an EMBL/GenBank/DDBJ whole genome shotgun (WGS) entry which is preliminary data.</text>
</comment>
<dbReference type="RefSeq" id="WP_099105468.1">
    <property type="nucleotide sequence ID" value="NZ_JAATJF010000001.1"/>
</dbReference>